<dbReference type="PANTHER" id="PTHR40392">
    <property type="entry name" value="2-PHOSPHO-L-LACTATE GUANYLYLTRANSFERASE"/>
    <property type="match status" value="1"/>
</dbReference>
<dbReference type="SUPFAM" id="SSF53448">
    <property type="entry name" value="Nucleotide-diphospho-sugar transferases"/>
    <property type="match status" value="1"/>
</dbReference>
<evidence type="ECO:0000256" key="2">
    <source>
        <dbReference type="ARBA" id="ARBA00022695"/>
    </source>
</evidence>
<comment type="caution">
    <text evidence="5">The sequence shown here is derived from an EMBL/GenBank/DDBJ whole genome shotgun (WGS) entry which is preliminary data.</text>
</comment>
<evidence type="ECO:0000313" key="5">
    <source>
        <dbReference type="EMBL" id="MBB5055204.1"/>
    </source>
</evidence>
<keyword evidence="2 5" id="KW-0548">Nucleotidyltransferase</keyword>
<sequence length="206" mass="22455">MTTILIPCKDLNLGKSRLSPWVDGRTRRSLCKMFLNRTLALATATVAASEVRLLTSDPDAREIAREFGVPTIADKGWDLNSALSGARAAMASDVSVSEVVILPIDLPCANSHSLGTVMREPGDVVIVPDHERRGTNVLSLSRAALRDFSFQYGSNSFMAHMAAAQRIGIEPAVVLDEDLAFDVDEPDDYHLWKEHAPTLLRGAAWV</sequence>
<organism evidence="5 6">
    <name type="scientific">Afipia massiliensis</name>
    <dbReference type="NCBI Taxonomy" id="211460"/>
    <lineage>
        <taxon>Bacteria</taxon>
        <taxon>Pseudomonadati</taxon>
        <taxon>Pseudomonadota</taxon>
        <taxon>Alphaproteobacteria</taxon>
        <taxon>Hyphomicrobiales</taxon>
        <taxon>Nitrobacteraceae</taxon>
        <taxon>Afipia</taxon>
    </lineage>
</organism>
<dbReference type="RefSeq" id="WP_184090624.1">
    <property type="nucleotide sequence ID" value="NZ_JACHIJ010000012.1"/>
</dbReference>
<keyword evidence="1 5" id="KW-0808">Transferase</keyword>
<gene>
    <name evidence="5" type="ORF">HNQ36_005215</name>
</gene>
<dbReference type="EC" id="2.7.7.68" evidence="5"/>
<dbReference type="Gene3D" id="3.90.550.10">
    <property type="entry name" value="Spore Coat Polysaccharide Biosynthesis Protein SpsA, Chain A"/>
    <property type="match status" value="1"/>
</dbReference>
<dbReference type="NCBIfam" id="TIGR03552">
    <property type="entry name" value="F420_cofC"/>
    <property type="match status" value="1"/>
</dbReference>
<dbReference type="EMBL" id="JACHIJ010000012">
    <property type="protein sequence ID" value="MBB5055204.1"/>
    <property type="molecule type" value="Genomic_DNA"/>
</dbReference>
<dbReference type="Proteomes" id="UP000521227">
    <property type="component" value="Unassembled WGS sequence"/>
</dbReference>
<evidence type="ECO:0000256" key="1">
    <source>
        <dbReference type="ARBA" id="ARBA00022679"/>
    </source>
</evidence>
<keyword evidence="3" id="KW-0547">Nucleotide-binding</keyword>
<evidence type="ECO:0000256" key="4">
    <source>
        <dbReference type="ARBA" id="ARBA00023134"/>
    </source>
</evidence>
<protein>
    <submittedName>
        <fullName evidence="5">2-phospho-L-lactate guanylyltransferase</fullName>
        <ecNumber evidence="5">2.7.7.68</ecNumber>
    </submittedName>
</protein>
<proteinExistence type="predicted"/>
<accession>A0A840N9I2</accession>
<keyword evidence="4" id="KW-0342">GTP-binding</keyword>
<dbReference type="GO" id="GO:0005525">
    <property type="term" value="F:GTP binding"/>
    <property type="evidence" value="ECO:0007669"/>
    <property type="project" value="UniProtKB-KW"/>
</dbReference>
<dbReference type="Pfam" id="PF01983">
    <property type="entry name" value="CofC"/>
    <property type="match status" value="1"/>
</dbReference>
<evidence type="ECO:0000256" key="3">
    <source>
        <dbReference type="ARBA" id="ARBA00022741"/>
    </source>
</evidence>
<name>A0A840N9I2_9BRAD</name>
<dbReference type="InterPro" id="IPR029044">
    <property type="entry name" value="Nucleotide-diphossugar_trans"/>
</dbReference>
<dbReference type="GO" id="GO:0043814">
    <property type="term" value="F:phospholactate guanylyltransferase activity"/>
    <property type="evidence" value="ECO:0007669"/>
    <property type="project" value="UniProtKB-EC"/>
</dbReference>
<evidence type="ECO:0000313" key="6">
    <source>
        <dbReference type="Proteomes" id="UP000521227"/>
    </source>
</evidence>
<dbReference type="PANTHER" id="PTHR40392:SF1">
    <property type="entry name" value="2-PHOSPHO-L-LACTATE GUANYLYLTRANSFERASE"/>
    <property type="match status" value="1"/>
</dbReference>
<dbReference type="AlphaFoldDB" id="A0A840N9I2"/>
<reference evidence="5 6" key="1">
    <citation type="submission" date="2020-08" db="EMBL/GenBank/DDBJ databases">
        <title>Genomic Encyclopedia of Type Strains, Phase IV (KMG-IV): sequencing the most valuable type-strain genomes for metagenomic binning, comparative biology and taxonomic classification.</title>
        <authorList>
            <person name="Goeker M."/>
        </authorList>
    </citation>
    <scope>NUCLEOTIDE SEQUENCE [LARGE SCALE GENOMIC DNA]</scope>
    <source>
        <strain evidence="5 6">DSM 17498</strain>
    </source>
</reference>
<dbReference type="InterPro" id="IPR002835">
    <property type="entry name" value="CofC"/>
</dbReference>